<evidence type="ECO:0000313" key="3">
    <source>
        <dbReference type="EMBL" id="MBD3364360.1"/>
    </source>
</evidence>
<dbReference type="AlphaFoldDB" id="A0A9D5KA32"/>
<dbReference type="Proteomes" id="UP000630660">
    <property type="component" value="Unassembled WGS sequence"/>
</dbReference>
<feature type="domain" description="DUF6754" evidence="2">
    <location>
        <begin position="1"/>
        <end position="235"/>
    </location>
</feature>
<dbReference type="Pfam" id="PF20539">
    <property type="entry name" value="DUF6754"/>
    <property type="match status" value="1"/>
</dbReference>
<organism evidence="3 4">
    <name type="scientific">candidate division WOR-3 bacterium</name>
    <dbReference type="NCBI Taxonomy" id="2052148"/>
    <lineage>
        <taxon>Bacteria</taxon>
        <taxon>Bacteria division WOR-3</taxon>
    </lineage>
</organism>
<reference evidence="3" key="1">
    <citation type="submission" date="2019-11" db="EMBL/GenBank/DDBJ databases">
        <title>Microbial mats filling the niche in hypersaline microbial mats.</title>
        <authorList>
            <person name="Wong H.L."/>
            <person name="Macleod F.I."/>
            <person name="White R.A. III"/>
            <person name="Burns B.P."/>
        </authorList>
    </citation>
    <scope>NUCLEOTIDE SEQUENCE</scope>
    <source>
        <strain evidence="3">Bin_327</strain>
    </source>
</reference>
<evidence type="ECO:0000256" key="1">
    <source>
        <dbReference type="SAM" id="Phobius"/>
    </source>
</evidence>
<dbReference type="InterPro" id="IPR046642">
    <property type="entry name" value="DUF6754"/>
</dbReference>
<dbReference type="EMBL" id="WJKJ01000128">
    <property type="protein sequence ID" value="MBD3364360.1"/>
    <property type="molecule type" value="Genomic_DNA"/>
</dbReference>
<gene>
    <name evidence="3" type="ORF">GF359_04000</name>
</gene>
<keyword evidence="1" id="KW-0812">Transmembrane</keyword>
<evidence type="ECO:0000259" key="2">
    <source>
        <dbReference type="Pfam" id="PF20539"/>
    </source>
</evidence>
<sequence>MVVFFALVTVFISQARRGKELFLRRIAGLEEIDNAVGRATEMGRPILFVPGLSGIQDVATVAALNILQGIARKAAQYDTPLIVPNKDPIVYTVTREIVKEAYSDVGRPDAYNPDSTFYLSSNQFAYVSGVNGIMLREKPAANFFLGMFFAESLILAETGYIAGAVQIAGTDAAAQLPFFITACDYTLIGEELFAASAYISKEPNLIGTVKAQDWSKVIIMGVLIILTIVAVVGAGAFATKILSTV</sequence>
<evidence type="ECO:0000313" key="4">
    <source>
        <dbReference type="Proteomes" id="UP000630660"/>
    </source>
</evidence>
<comment type="caution">
    <text evidence="3">The sequence shown here is derived from an EMBL/GenBank/DDBJ whole genome shotgun (WGS) entry which is preliminary data.</text>
</comment>
<keyword evidence="1" id="KW-1133">Transmembrane helix</keyword>
<feature type="transmembrane region" description="Helical" evidence="1">
    <location>
        <begin position="217"/>
        <end position="238"/>
    </location>
</feature>
<protein>
    <recommendedName>
        <fullName evidence="2">DUF6754 domain-containing protein</fullName>
    </recommendedName>
</protein>
<name>A0A9D5KA32_UNCW3</name>
<proteinExistence type="predicted"/>
<accession>A0A9D5KA32</accession>
<keyword evidence="1" id="KW-0472">Membrane</keyword>